<dbReference type="Proteomes" id="UP000473571">
    <property type="component" value="Unassembled WGS sequence"/>
</dbReference>
<organism evidence="1 2">
    <name type="scientific">Burkholderia territorii</name>
    <dbReference type="NCBI Taxonomy" id="1503055"/>
    <lineage>
        <taxon>Bacteria</taxon>
        <taxon>Pseudomonadati</taxon>
        <taxon>Pseudomonadota</taxon>
        <taxon>Betaproteobacteria</taxon>
        <taxon>Burkholderiales</taxon>
        <taxon>Burkholderiaceae</taxon>
        <taxon>Burkholderia</taxon>
        <taxon>Burkholderia cepacia complex</taxon>
    </lineage>
</organism>
<gene>
    <name evidence="1" type="ORF">F7R13_01725</name>
</gene>
<protein>
    <submittedName>
        <fullName evidence="1">Uncharacterized protein</fullName>
    </submittedName>
</protein>
<dbReference type="RefSeq" id="WP_151003112.1">
    <property type="nucleotide sequence ID" value="NZ_CABVPO010000056.1"/>
</dbReference>
<proteinExistence type="predicted"/>
<dbReference type="EMBL" id="VZOL01000008">
    <property type="protein sequence ID" value="KAB0686111.1"/>
    <property type="molecule type" value="Genomic_DNA"/>
</dbReference>
<name>A0A6L3NQH4_9BURK</name>
<evidence type="ECO:0000313" key="1">
    <source>
        <dbReference type="EMBL" id="KAB0686111.1"/>
    </source>
</evidence>
<sequence>MRWLHDPQHGVNEAAKRFANMVLADFDEIAATVRQRNARSAALAGLARLHLAASYRPKSRYALVIYLPRME</sequence>
<comment type="caution">
    <text evidence="1">The sequence shown here is derived from an EMBL/GenBank/DDBJ whole genome shotgun (WGS) entry which is preliminary data.</text>
</comment>
<dbReference type="AlphaFoldDB" id="A0A6L3NQH4"/>
<evidence type="ECO:0000313" key="2">
    <source>
        <dbReference type="Proteomes" id="UP000473571"/>
    </source>
</evidence>
<accession>A0A6L3NQH4</accession>
<reference evidence="1 2" key="1">
    <citation type="submission" date="2019-09" db="EMBL/GenBank/DDBJ databases">
        <title>Draft genome sequences of 48 bacterial type strains from the CCUG.</title>
        <authorList>
            <person name="Tunovic T."/>
            <person name="Pineiro-Iglesias B."/>
            <person name="Unosson C."/>
            <person name="Inganas E."/>
            <person name="Ohlen M."/>
            <person name="Cardew S."/>
            <person name="Jensie-Markopoulos S."/>
            <person name="Salva-Serra F."/>
            <person name="Jaen-Luchoro D."/>
            <person name="Karlsson R."/>
            <person name="Svensson-Stadler L."/>
            <person name="Chun J."/>
            <person name="Moore E."/>
        </authorList>
    </citation>
    <scope>NUCLEOTIDE SEQUENCE [LARGE SCALE GENOMIC DNA]</scope>
    <source>
        <strain evidence="1 2">CCUG 65687</strain>
    </source>
</reference>